<keyword evidence="4" id="KW-1185">Reference proteome</keyword>
<name>A0A4R6S268_LABRH</name>
<evidence type="ECO:0000256" key="2">
    <source>
        <dbReference type="SAM" id="SignalP"/>
    </source>
</evidence>
<reference evidence="3 4" key="1">
    <citation type="submission" date="2019-03" db="EMBL/GenBank/DDBJ databases">
        <title>Genomic Encyclopedia of Type Strains, Phase IV (KMG-IV): sequencing the most valuable type-strain genomes for metagenomic binning, comparative biology and taxonomic classification.</title>
        <authorList>
            <person name="Goeker M."/>
        </authorList>
    </citation>
    <scope>NUCLEOTIDE SEQUENCE [LARGE SCALE GENOMIC DNA]</scope>
    <source>
        <strain evidence="3 4">DSM 45361</strain>
    </source>
</reference>
<comment type="caution">
    <text evidence="3">The sequence shown here is derived from an EMBL/GenBank/DDBJ whole genome shotgun (WGS) entry which is preliminary data.</text>
</comment>
<organism evidence="3 4">
    <name type="scientific">Labedaea rhizosphaerae</name>
    <dbReference type="NCBI Taxonomy" id="598644"/>
    <lineage>
        <taxon>Bacteria</taxon>
        <taxon>Bacillati</taxon>
        <taxon>Actinomycetota</taxon>
        <taxon>Actinomycetes</taxon>
        <taxon>Pseudonocardiales</taxon>
        <taxon>Pseudonocardiaceae</taxon>
        <taxon>Labedaea</taxon>
    </lineage>
</organism>
<evidence type="ECO:0000313" key="3">
    <source>
        <dbReference type="EMBL" id="TDP93641.1"/>
    </source>
</evidence>
<sequence>MAGRRTPTSVIVTIVLALLVAAGSVTAAALMRPSGRSGAQPSRSSTPAPAPDQGIDPSACKRGPCKVLGTVMVAGTAVDLVADRDGTSGWLRIGGGGTGSGRVIETKITKLGVKLTHSSLQCQAGTISACLIRGSYDGGVAGEVIVGRSDSWSPLETQFQSSAGYLALSNVSGDAAPEIVAIQYDCQGADACSDGLVFGQVFQANGTELGCTRHHYAKLENMPGYPNIQLRGVAMVNC</sequence>
<dbReference type="EMBL" id="SNXZ01000006">
    <property type="protein sequence ID" value="TDP93641.1"/>
    <property type="molecule type" value="Genomic_DNA"/>
</dbReference>
<gene>
    <name evidence="3" type="ORF">EV186_10635</name>
</gene>
<feature type="chain" id="PRO_5020740541" evidence="2">
    <location>
        <begin position="28"/>
        <end position="238"/>
    </location>
</feature>
<proteinExistence type="predicted"/>
<feature type="region of interest" description="Disordered" evidence="1">
    <location>
        <begin position="33"/>
        <end position="59"/>
    </location>
</feature>
<keyword evidence="2" id="KW-0732">Signal</keyword>
<dbReference type="AlphaFoldDB" id="A0A4R6S268"/>
<protein>
    <submittedName>
        <fullName evidence="3">Uncharacterized protein</fullName>
    </submittedName>
</protein>
<evidence type="ECO:0000256" key="1">
    <source>
        <dbReference type="SAM" id="MobiDB-lite"/>
    </source>
</evidence>
<dbReference type="RefSeq" id="WP_133852673.1">
    <property type="nucleotide sequence ID" value="NZ_SNXZ01000006.1"/>
</dbReference>
<accession>A0A4R6S268</accession>
<dbReference type="Proteomes" id="UP000295444">
    <property type="component" value="Unassembled WGS sequence"/>
</dbReference>
<feature type="signal peptide" evidence="2">
    <location>
        <begin position="1"/>
        <end position="27"/>
    </location>
</feature>
<evidence type="ECO:0000313" key="4">
    <source>
        <dbReference type="Proteomes" id="UP000295444"/>
    </source>
</evidence>
<feature type="compositionally biased region" description="Polar residues" evidence="1">
    <location>
        <begin position="37"/>
        <end position="47"/>
    </location>
</feature>
<dbReference type="OrthoDB" id="3699175at2"/>